<dbReference type="Pfam" id="PF15810">
    <property type="entry name" value="CCDC117"/>
    <property type="match status" value="1"/>
</dbReference>
<feature type="coiled-coil region" evidence="1">
    <location>
        <begin position="266"/>
        <end position="293"/>
    </location>
</feature>
<evidence type="ECO:0000313" key="3">
    <source>
        <dbReference type="Ensembl" id="ENSLLTP00000015001.1"/>
    </source>
</evidence>
<organism evidence="3 4">
    <name type="scientific">Laticauda laticaudata</name>
    <name type="common">Blue-ringed sea krait</name>
    <name type="synonym">Blue-lipped sea krait</name>
    <dbReference type="NCBI Taxonomy" id="8630"/>
    <lineage>
        <taxon>Eukaryota</taxon>
        <taxon>Metazoa</taxon>
        <taxon>Chordata</taxon>
        <taxon>Craniata</taxon>
        <taxon>Vertebrata</taxon>
        <taxon>Euteleostomi</taxon>
        <taxon>Lepidosauria</taxon>
        <taxon>Squamata</taxon>
        <taxon>Bifurcata</taxon>
        <taxon>Unidentata</taxon>
        <taxon>Episquamata</taxon>
        <taxon>Toxicofera</taxon>
        <taxon>Serpentes</taxon>
        <taxon>Colubroidea</taxon>
        <taxon>Elapidae</taxon>
        <taxon>Laticaudinae</taxon>
        <taxon>Laticauda</taxon>
    </lineage>
</organism>
<keyword evidence="1" id="KW-0175">Coiled coil</keyword>
<feature type="compositionally biased region" description="Low complexity" evidence="2">
    <location>
        <begin position="188"/>
        <end position="199"/>
    </location>
</feature>
<reference evidence="3" key="2">
    <citation type="submission" date="2025-09" db="UniProtKB">
        <authorList>
            <consortium name="Ensembl"/>
        </authorList>
    </citation>
    <scope>IDENTIFICATION</scope>
</reference>
<feature type="compositionally biased region" description="Pro residues" evidence="2">
    <location>
        <begin position="173"/>
        <end position="182"/>
    </location>
</feature>
<feature type="compositionally biased region" description="Basic and acidic residues" evidence="2">
    <location>
        <begin position="10"/>
        <end position="19"/>
    </location>
</feature>
<feature type="compositionally biased region" description="Basic and acidic residues" evidence="2">
    <location>
        <begin position="83"/>
        <end position="95"/>
    </location>
</feature>
<feature type="compositionally biased region" description="Polar residues" evidence="2">
    <location>
        <begin position="20"/>
        <end position="30"/>
    </location>
</feature>
<keyword evidence="4" id="KW-1185">Reference proteome</keyword>
<dbReference type="GeneTree" id="ENSGT00390000005772"/>
<feature type="compositionally biased region" description="Basic residues" evidence="2">
    <location>
        <begin position="135"/>
        <end position="152"/>
    </location>
</feature>
<evidence type="ECO:0000313" key="4">
    <source>
        <dbReference type="Proteomes" id="UP000694406"/>
    </source>
</evidence>
<feature type="region of interest" description="Disordered" evidence="2">
    <location>
        <begin position="384"/>
        <end position="413"/>
    </location>
</feature>
<accession>A0A8C5SF71</accession>
<feature type="region of interest" description="Disordered" evidence="2">
    <location>
        <begin position="1"/>
        <end position="229"/>
    </location>
</feature>
<dbReference type="AlphaFoldDB" id="A0A8C5SF71"/>
<evidence type="ECO:0000256" key="2">
    <source>
        <dbReference type="SAM" id="MobiDB-lite"/>
    </source>
</evidence>
<dbReference type="PANTHER" id="PTHR36128">
    <property type="entry name" value="COILED-COIL DOMAIN-CONTAINING PROTEIN 117"/>
    <property type="match status" value="1"/>
</dbReference>
<dbReference type="Proteomes" id="UP000694406">
    <property type="component" value="Unplaced"/>
</dbReference>
<gene>
    <name evidence="3" type="primary">CCDC117</name>
</gene>
<name>A0A8C5SF71_LATLA</name>
<protein>
    <submittedName>
        <fullName evidence="3">Coiled-coil domain containing 117</fullName>
    </submittedName>
</protein>
<evidence type="ECO:0000256" key="1">
    <source>
        <dbReference type="SAM" id="Coils"/>
    </source>
</evidence>
<dbReference type="InterPro" id="IPR031630">
    <property type="entry name" value="CCDC117"/>
</dbReference>
<reference evidence="3" key="1">
    <citation type="submission" date="2025-08" db="UniProtKB">
        <authorList>
            <consortium name="Ensembl"/>
        </authorList>
    </citation>
    <scope>IDENTIFICATION</scope>
</reference>
<sequence>MLRPQVGAGARERGWKLPETRSQGGRSSPSDRVPRAARKATKRCPAEEQRGSRRHPFTWRPGLLRAPDQRTNGCRSMLNLRTPRAEHGQPRDQRALYRTLPHPPPPGPRGAYDSRQASRAHPSSIGVCGASGSRARARPAAWRRRRQQRRQRQPSQNQSGTAGTAMASGPLPSSFPPPLPPRPRARRLAALGPARPPLGVRGSSVSPTCAPPRGWRKHRMEEEPEGCPPSKKAAAAAGWLCCAGATPVPPEAPCEDMEQVGPEQQSEAARQRLQEIEDRITEEEEEEEEEGLAGRPEGHLPILVLSHTLQTGLKQDYEGNLTKKIIESMSRPSMELVLWKPLPEFLPEKGGPVCIKSYKPLVTERRLGKLAALEAAFPSQTDQFLTQSQQAEMPLAQFGAGGSNGPAEEEMEL</sequence>
<proteinExistence type="predicted"/>
<dbReference type="Ensembl" id="ENSLLTT00000015591.1">
    <property type="protein sequence ID" value="ENSLLTP00000015001.1"/>
    <property type="gene ID" value="ENSLLTG00000011517.1"/>
</dbReference>
<dbReference type="PANTHER" id="PTHR36128:SF1">
    <property type="entry name" value="COILED-COIL DOMAIN-CONTAINING PROTEIN 117"/>
    <property type="match status" value="1"/>
</dbReference>